<proteinExistence type="predicted"/>
<dbReference type="Pfam" id="PF09273">
    <property type="entry name" value="Rubis-subs-bind"/>
    <property type="match status" value="1"/>
</dbReference>
<dbReference type="PANTHER" id="PTHR13271:SF137">
    <property type="entry name" value="SET DOMAIN-CONTAINING PROTEIN"/>
    <property type="match status" value="1"/>
</dbReference>
<feature type="domain" description="Rubisco LSMT substrate-binding" evidence="4">
    <location>
        <begin position="286"/>
        <end position="400"/>
    </location>
</feature>
<gene>
    <name evidence="5" type="ORF">LAMO00422_LOCUS5186</name>
</gene>
<accession>A0A7S0GT63</accession>
<dbReference type="GO" id="GO:0032259">
    <property type="term" value="P:methylation"/>
    <property type="evidence" value="ECO:0007669"/>
    <property type="project" value="UniProtKB-KW"/>
</dbReference>
<keyword evidence="3" id="KW-0949">S-adenosyl-L-methionine</keyword>
<organism evidence="5">
    <name type="scientific">Amorphochlora amoebiformis</name>
    <dbReference type="NCBI Taxonomy" id="1561963"/>
    <lineage>
        <taxon>Eukaryota</taxon>
        <taxon>Sar</taxon>
        <taxon>Rhizaria</taxon>
        <taxon>Cercozoa</taxon>
        <taxon>Chlorarachniophyceae</taxon>
        <taxon>Amorphochlora</taxon>
    </lineage>
</organism>
<keyword evidence="2" id="KW-0808">Transferase</keyword>
<keyword evidence="1" id="KW-0489">Methyltransferase</keyword>
<dbReference type="InterPro" id="IPR015353">
    <property type="entry name" value="Rubisco_LSMT_subst-bd"/>
</dbReference>
<evidence type="ECO:0000259" key="4">
    <source>
        <dbReference type="Pfam" id="PF09273"/>
    </source>
</evidence>
<dbReference type="Gene3D" id="3.90.1410.10">
    <property type="entry name" value="set domain protein methyltransferase, domain 1"/>
    <property type="match status" value="1"/>
</dbReference>
<evidence type="ECO:0000256" key="3">
    <source>
        <dbReference type="ARBA" id="ARBA00022691"/>
    </source>
</evidence>
<dbReference type="CDD" id="cd10527">
    <property type="entry name" value="SET_LSMT"/>
    <property type="match status" value="1"/>
</dbReference>
<sequence length="453" mass="53189">MGDTKMPQNLPDLQREVSECGPDADRFARLVYWLKKGGSQFPKLYLKYYDEDYRAVHTKCAVDTNVEVVYVPLKQIMTTDKAKSSAIGKAIRSSGYVMNCSHSWLACYLCQEKHNPNSYWKPFIDILPDKYYNMPIFFSDHYNKHLKGSYSLEMATTRNRQLRQEYDGIVSRCPEFRKYHYLEFVWGRLAVITRIFSLEINGRTTDGLVPMADMLNHHPTRQTTWGYSDKKHGFVMTTTRKVGTDEQIFDSYGRKWQGRYFVNYGFTIDENYEDNDAVIHGHLVTDDPHYALKRRYMGGWTVREFQPQAQWNRKARDLLSFFRTLGASGEELQNRPNFNCPISIRNEMAALILLEEACEKSLTKFPESLQTDHKLLKTNRWEDSNHRNCVVMRAGEKEVLMWYIKLCRDGRSLLALPYEKHAKNAPPINTRFRPYYDAVIEPLVRKQTQYTKI</sequence>
<dbReference type="AlphaFoldDB" id="A0A7S0GT63"/>
<reference evidence="5" key="1">
    <citation type="submission" date="2021-01" db="EMBL/GenBank/DDBJ databases">
        <authorList>
            <person name="Corre E."/>
            <person name="Pelletier E."/>
            <person name="Niang G."/>
            <person name="Scheremetjew M."/>
            <person name="Finn R."/>
            <person name="Kale V."/>
            <person name="Holt S."/>
            <person name="Cochrane G."/>
            <person name="Meng A."/>
            <person name="Brown T."/>
            <person name="Cohen L."/>
        </authorList>
    </citation>
    <scope>NUCLEOTIDE SEQUENCE</scope>
    <source>
        <strain evidence="5">CCMP2058</strain>
    </source>
</reference>
<dbReference type="SUPFAM" id="SSF82199">
    <property type="entry name" value="SET domain"/>
    <property type="match status" value="1"/>
</dbReference>
<dbReference type="Gene3D" id="3.90.1420.10">
    <property type="entry name" value="Rubisco LSMT, substrate-binding domain"/>
    <property type="match status" value="1"/>
</dbReference>
<dbReference type="InterPro" id="IPR050600">
    <property type="entry name" value="SETD3_SETD6_MTase"/>
</dbReference>
<evidence type="ECO:0000313" key="5">
    <source>
        <dbReference type="EMBL" id="CAD8439018.1"/>
    </source>
</evidence>
<dbReference type="GO" id="GO:0016279">
    <property type="term" value="F:protein-lysine N-methyltransferase activity"/>
    <property type="evidence" value="ECO:0007669"/>
    <property type="project" value="TreeGrafter"/>
</dbReference>
<dbReference type="SUPFAM" id="SSF81822">
    <property type="entry name" value="RuBisCo LSMT C-terminal, substrate-binding domain"/>
    <property type="match status" value="1"/>
</dbReference>
<name>A0A7S0GT63_9EUKA</name>
<evidence type="ECO:0000256" key="2">
    <source>
        <dbReference type="ARBA" id="ARBA00022679"/>
    </source>
</evidence>
<dbReference type="InterPro" id="IPR036464">
    <property type="entry name" value="Rubisco_LSMT_subst-bd_sf"/>
</dbReference>
<dbReference type="EMBL" id="HBEM01007414">
    <property type="protein sequence ID" value="CAD8439018.1"/>
    <property type="molecule type" value="Transcribed_RNA"/>
</dbReference>
<dbReference type="PANTHER" id="PTHR13271">
    <property type="entry name" value="UNCHARACTERIZED PUTATIVE METHYLTRANSFERASE"/>
    <property type="match status" value="1"/>
</dbReference>
<evidence type="ECO:0000256" key="1">
    <source>
        <dbReference type="ARBA" id="ARBA00022603"/>
    </source>
</evidence>
<dbReference type="InterPro" id="IPR046341">
    <property type="entry name" value="SET_dom_sf"/>
</dbReference>
<protein>
    <recommendedName>
        <fullName evidence="4">Rubisco LSMT substrate-binding domain-containing protein</fullName>
    </recommendedName>
</protein>